<dbReference type="InterPro" id="IPR058600">
    <property type="entry name" value="YhjD-like"/>
</dbReference>
<proteinExistence type="predicted"/>
<organism evidence="2 3">
    <name type="scientific">Paenibacillus foliorum</name>
    <dbReference type="NCBI Taxonomy" id="2654974"/>
    <lineage>
        <taxon>Bacteria</taxon>
        <taxon>Bacillati</taxon>
        <taxon>Bacillota</taxon>
        <taxon>Bacilli</taxon>
        <taxon>Bacillales</taxon>
        <taxon>Paenibacillaceae</taxon>
        <taxon>Paenibacillus</taxon>
    </lineage>
</organism>
<gene>
    <name evidence="2" type="ORF">GC093_05500</name>
</gene>
<sequence>MSKKLEGNGRWESSRMMLPQHKEALINRQNPEPESKPVQKPTAEEHEMILNSILLPMMLTMVERNGKEFEVSANMLKRYYVAATQILMQRIHSEIVKNRNELKARKIKVFEDARPDDDLHYKYLCRGYEYPFAIMRDVVKSRISIMMGEFVKALLNEMRERPDMSH</sequence>
<dbReference type="Proteomes" id="UP000641588">
    <property type="component" value="Unassembled WGS sequence"/>
</dbReference>
<evidence type="ECO:0000313" key="2">
    <source>
        <dbReference type="EMBL" id="NOU92684.1"/>
    </source>
</evidence>
<feature type="compositionally biased region" description="Basic and acidic residues" evidence="1">
    <location>
        <begin position="1"/>
        <end position="13"/>
    </location>
</feature>
<name>A0A972GQR3_9BACL</name>
<dbReference type="AlphaFoldDB" id="A0A972GQR3"/>
<evidence type="ECO:0000256" key="1">
    <source>
        <dbReference type="SAM" id="MobiDB-lite"/>
    </source>
</evidence>
<protein>
    <submittedName>
        <fullName evidence="2">Uncharacterized protein</fullName>
    </submittedName>
</protein>
<accession>A0A972GQR3</accession>
<keyword evidence="3" id="KW-1185">Reference proteome</keyword>
<dbReference type="EMBL" id="WHOD01000020">
    <property type="protein sequence ID" value="NOU92684.1"/>
    <property type="molecule type" value="Genomic_DNA"/>
</dbReference>
<feature type="region of interest" description="Disordered" evidence="1">
    <location>
        <begin position="1"/>
        <end position="42"/>
    </location>
</feature>
<feature type="compositionally biased region" description="Basic and acidic residues" evidence="1">
    <location>
        <begin position="20"/>
        <end position="42"/>
    </location>
</feature>
<evidence type="ECO:0000313" key="3">
    <source>
        <dbReference type="Proteomes" id="UP000641588"/>
    </source>
</evidence>
<dbReference type="RefSeq" id="WP_171650887.1">
    <property type="nucleotide sequence ID" value="NZ_WHOD01000020.1"/>
</dbReference>
<comment type="caution">
    <text evidence="2">The sequence shown here is derived from an EMBL/GenBank/DDBJ whole genome shotgun (WGS) entry which is preliminary data.</text>
</comment>
<reference evidence="2" key="1">
    <citation type="submission" date="2019-10" db="EMBL/GenBank/DDBJ databases">
        <title>Description of Paenibacillus glebae sp. nov.</title>
        <authorList>
            <person name="Carlier A."/>
            <person name="Qi S."/>
        </authorList>
    </citation>
    <scope>NUCLEOTIDE SEQUENCE</scope>
    <source>
        <strain evidence="2">LMG 31456</strain>
    </source>
</reference>
<dbReference type="Pfam" id="PF26325">
    <property type="entry name" value="YhjD"/>
    <property type="match status" value="1"/>
</dbReference>